<name>A0A8J3HZB5_9CHLR</name>
<gene>
    <name evidence="1" type="ORF">KSX_51600</name>
</gene>
<dbReference type="SUPFAM" id="SSF48371">
    <property type="entry name" value="ARM repeat"/>
    <property type="match status" value="1"/>
</dbReference>
<reference evidence="1" key="1">
    <citation type="submission" date="2020-10" db="EMBL/GenBank/DDBJ databases">
        <title>Taxonomic study of unclassified bacteria belonging to the class Ktedonobacteria.</title>
        <authorList>
            <person name="Yabe S."/>
            <person name="Wang C.M."/>
            <person name="Zheng Y."/>
            <person name="Sakai Y."/>
            <person name="Cavaletti L."/>
            <person name="Monciardini P."/>
            <person name="Donadio S."/>
        </authorList>
    </citation>
    <scope>NUCLEOTIDE SEQUENCE</scope>
    <source>
        <strain evidence="1">SOSP1-1</strain>
    </source>
</reference>
<dbReference type="Pfam" id="PF13646">
    <property type="entry name" value="HEAT_2"/>
    <property type="match status" value="1"/>
</dbReference>
<dbReference type="Proteomes" id="UP000612362">
    <property type="component" value="Unassembled WGS sequence"/>
</dbReference>
<comment type="caution">
    <text evidence="1">The sequence shown here is derived from an EMBL/GenBank/DDBJ whole genome shotgun (WGS) entry which is preliminary data.</text>
</comment>
<evidence type="ECO:0000313" key="2">
    <source>
        <dbReference type="Proteomes" id="UP000612362"/>
    </source>
</evidence>
<dbReference type="InterPro" id="IPR016024">
    <property type="entry name" value="ARM-type_fold"/>
</dbReference>
<accession>A0A8J3HZB5</accession>
<keyword evidence="2" id="KW-1185">Reference proteome</keyword>
<organism evidence="1 2">
    <name type="scientific">Ktedonospora formicarum</name>
    <dbReference type="NCBI Taxonomy" id="2778364"/>
    <lineage>
        <taxon>Bacteria</taxon>
        <taxon>Bacillati</taxon>
        <taxon>Chloroflexota</taxon>
        <taxon>Ktedonobacteria</taxon>
        <taxon>Ktedonobacterales</taxon>
        <taxon>Ktedonobacteraceae</taxon>
        <taxon>Ktedonospora</taxon>
    </lineage>
</organism>
<proteinExistence type="predicted"/>
<dbReference type="EMBL" id="BNJF01000002">
    <property type="protein sequence ID" value="GHO46997.1"/>
    <property type="molecule type" value="Genomic_DNA"/>
</dbReference>
<evidence type="ECO:0000313" key="1">
    <source>
        <dbReference type="EMBL" id="GHO46997.1"/>
    </source>
</evidence>
<sequence length="201" mass="22411">MVRKEALEALEQREEPIALGPVVVALQDKEEDVRLAALRVLGKQKERVPIEPVVSALKDSCEAVRTEASNLLGHLGSEVLWRLTTRLPERSRLRGSDVTQRQLSLRWKNVAAKLAAAQAALANAFHNWRLRTTKRGNNMIVASMLPDDFWVRPVKMDDLEAVVRVQNVQEMVDLGSCSQIEKALNGTGRSILLTSKRICGL</sequence>
<dbReference type="Gene3D" id="1.25.10.10">
    <property type="entry name" value="Leucine-rich Repeat Variant"/>
    <property type="match status" value="1"/>
</dbReference>
<dbReference type="InterPro" id="IPR011989">
    <property type="entry name" value="ARM-like"/>
</dbReference>
<dbReference type="AlphaFoldDB" id="A0A8J3HZB5"/>
<protein>
    <recommendedName>
        <fullName evidence="3">HEAT repeat domain-containing protein</fullName>
    </recommendedName>
</protein>
<evidence type="ECO:0008006" key="3">
    <source>
        <dbReference type="Google" id="ProtNLM"/>
    </source>
</evidence>